<evidence type="ECO:0000259" key="2">
    <source>
        <dbReference type="PROSITE" id="PS50110"/>
    </source>
</evidence>
<reference evidence="3 4" key="1">
    <citation type="submission" date="2015-07" db="EMBL/GenBank/DDBJ databases">
        <authorList>
            <person name="Noorani M."/>
        </authorList>
    </citation>
    <scope>NUCLEOTIDE SEQUENCE [LARGE SCALE GENOMIC DNA]</scope>
    <source>
        <strain evidence="3 4">CECT 7802</strain>
    </source>
</reference>
<keyword evidence="1" id="KW-0597">Phosphoprotein</keyword>
<accession>A0A0M6YFE2</accession>
<feature type="modified residue" description="4-aspartylphosphate" evidence="1">
    <location>
        <position position="55"/>
    </location>
</feature>
<protein>
    <submittedName>
        <fullName evidence="3">Response regulator</fullName>
    </submittedName>
</protein>
<dbReference type="Proteomes" id="UP000049222">
    <property type="component" value="Unassembled WGS sequence"/>
</dbReference>
<evidence type="ECO:0000313" key="3">
    <source>
        <dbReference type="EMBL" id="CTQ48654.1"/>
    </source>
</evidence>
<dbReference type="Gene3D" id="3.40.50.2300">
    <property type="match status" value="1"/>
</dbReference>
<name>A0A0M6YFE2_9RHOB</name>
<dbReference type="AlphaFoldDB" id="A0A0M6YFE2"/>
<evidence type="ECO:0000256" key="1">
    <source>
        <dbReference type="PROSITE-ProRule" id="PRU00169"/>
    </source>
</evidence>
<dbReference type="InterPro" id="IPR011006">
    <property type="entry name" value="CheY-like_superfamily"/>
</dbReference>
<dbReference type="EMBL" id="CXSU01000005">
    <property type="protein sequence ID" value="CTQ48654.1"/>
    <property type="molecule type" value="Genomic_DNA"/>
</dbReference>
<gene>
    <name evidence="3" type="ORF">JDO7802_00658</name>
</gene>
<keyword evidence="4" id="KW-1185">Reference proteome</keyword>
<dbReference type="InterPro" id="IPR001789">
    <property type="entry name" value="Sig_transdc_resp-reg_receiver"/>
</dbReference>
<feature type="domain" description="Response regulatory" evidence="2">
    <location>
        <begin position="6"/>
        <end position="117"/>
    </location>
</feature>
<dbReference type="STRING" id="420998.JDO7802_00658"/>
<sequence>MLDDFIILLVEDEAMLALDLSMSLEDEGAQVTGPFASVDTALPACAARLDAAILDVDLCGGKSFPIADRLSADGVPFVFHTGRSDLDVLRDRYGDNVPILVKPARAAEVIHALETILPAA</sequence>
<dbReference type="PROSITE" id="PS50110">
    <property type="entry name" value="RESPONSE_REGULATORY"/>
    <property type="match status" value="1"/>
</dbReference>
<dbReference type="SUPFAM" id="SSF52172">
    <property type="entry name" value="CheY-like"/>
    <property type="match status" value="1"/>
</dbReference>
<evidence type="ECO:0000313" key="4">
    <source>
        <dbReference type="Proteomes" id="UP000049222"/>
    </source>
</evidence>
<dbReference type="GO" id="GO:0000160">
    <property type="term" value="P:phosphorelay signal transduction system"/>
    <property type="evidence" value="ECO:0007669"/>
    <property type="project" value="InterPro"/>
</dbReference>
<proteinExistence type="predicted"/>
<organism evidence="3 4">
    <name type="scientific">Jannaschia donghaensis</name>
    <dbReference type="NCBI Taxonomy" id="420998"/>
    <lineage>
        <taxon>Bacteria</taxon>
        <taxon>Pseudomonadati</taxon>
        <taxon>Pseudomonadota</taxon>
        <taxon>Alphaproteobacteria</taxon>
        <taxon>Rhodobacterales</taxon>
        <taxon>Roseobacteraceae</taxon>
        <taxon>Jannaschia</taxon>
    </lineage>
</organism>